<dbReference type="EnsemblMetazoa" id="AALFPA23_013027.R18790">
    <property type="protein sequence ID" value="AALFPA23_013027.P18790"/>
    <property type="gene ID" value="AALFPA23_013027"/>
</dbReference>
<dbReference type="RefSeq" id="XP_029723538.2">
    <property type="nucleotide sequence ID" value="XM_029867678.2"/>
</dbReference>
<dbReference type="PANTHER" id="PTHR31912:SF34">
    <property type="entry name" value="NOTOCHORD-RELATED PROTEIN"/>
    <property type="match status" value="1"/>
</dbReference>
<evidence type="ECO:0000313" key="2">
    <source>
        <dbReference type="Proteomes" id="UP000069940"/>
    </source>
</evidence>
<keyword evidence="2" id="KW-1185">Reference proteome</keyword>
<sequence length="691" mass="80134">MCDSVINNVLEYVESSVLVFLRSQNIMFTSEQIASLRNLFRLEKLFDEVSTFQKQSRFLEKLSVPAPTSKDILLSRREDVRHINSIPKKILVNETASYISIIDTLKLIFRNPQNRRLLEKENDQSENTPCVTEYSTFKSGETFKTKDLFRSFPNCVRISIYQDEVELGNALSSRAGINKVSNFSFKIQNFPDKWNSSTRTVFPLLYCTTIDVKKNGYGRILKPLITDLKALEDGVEVYYGSEKFVLKAVMTIFCGDTLAVHDVFGYLSPSANYFCRICQISRNQFHSDPSEGHAIRDKNWYTTNLELVQQGSIAPKECGLKVTGTPFNSLQHFHVTENFALDGMHDLAEGIVPLTIQLVLSYYYKQKERKITAKILNNKISTFCYGFNDRCNKPSPNFTEEMLSQPKNHKLRQTSAQNLLLLRVLPFLIREYVPEECEYMKLIGHLINIVRIIMSPVVSENLLFQLEEHVEFFEQIFCSKFDRRINKLHHLRHYVLCIRKSGSMKQFNCLQFEQTNKIGKNQAATCKNFKNICSSLGKRQCFRMIINILDNPFCDNIKYISAKLANPEECLSNSYLDQSNETVLLPKSILVNGIQLRPNLIIALKIHSNNLFPSYGIIRELVVVDDQIYILIRKCSTTWYDEYFQAYEVTVTAEDELLSIEDCFIHTTYSFWSTPNDPKKYISRRFYNRDY</sequence>
<dbReference type="GeneID" id="109403469"/>
<reference evidence="2" key="1">
    <citation type="journal article" date="2015" name="Proc. Natl. Acad. Sci. U.S.A.">
        <title>Genome sequence of the Asian Tiger mosquito, Aedes albopictus, reveals insights into its biology, genetics, and evolution.</title>
        <authorList>
            <person name="Chen X.G."/>
            <person name="Jiang X."/>
            <person name="Gu J."/>
            <person name="Xu M."/>
            <person name="Wu Y."/>
            <person name="Deng Y."/>
            <person name="Zhang C."/>
            <person name="Bonizzoni M."/>
            <person name="Dermauw W."/>
            <person name="Vontas J."/>
            <person name="Armbruster P."/>
            <person name="Huang X."/>
            <person name="Yang Y."/>
            <person name="Zhang H."/>
            <person name="He W."/>
            <person name="Peng H."/>
            <person name="Liu Y."/>
            <person name="Wu K."/>
            <person name="Chen J."/>
            <person name="Lirakis M."/>
            <person name="Topalis P."/>
            <person name="Van Leeuwen T."/>
            <person name="Hall A.B."/>
            <person name="Jiang X."/>
            <person name="Thorpe C."/>
            <person name="Mueller R.L."/>
            <person name="Sun C."/>
            <person name="Waterhouse R.M."/>
            <person name="Yan G."/>
            <person name="Tu Z.J."/>
            <person name="Fang X."/>
            <person name="James A.A."/>
        </authorList>
    </citation>
    <scope>NUCLEOTIDE SEQUENCE [LARGE SCALE GENOMIC DNA]</scope>
    <source>
        <strain evidence="2">Foshan</strain>
    </source>
</reference>
<name>A0ABM1YXI9_AEDAL</name>
<accession>A0ABM1YXI9</accession>
<dbReference type="Proteomes" id="UP000069940">
    <property type="component" value="Unassembled WGS sequence"/>
</dbReference>
<evidence type="ECO:0000313" key="1">
    <source>
        <dbReference type="EnsemblMetazoa" id="AALFPA23_013027.P18790"/>
    </source>
</evidence>
<reference evidence="1" key="2">
    <citation type="submission" date="2025-05" db="UniProtKB">
        <authorList>
            <consortium name="EnsemblMetazoa"/>
        </authorList>
    </citation>
    <scope>IDENTIFICATION</scope>
    <source>
        <strain evidence="1">Foshan</strain>
    </source>
</reference>
<proteinExistence type="predicted"/>
<dbReference type="PANTHER" id="PTHR31912">
    <property type="entry name" value="IP13529P"/>
    <property type="match status" value="1"/>
</dbReference>
<protein>
    <submittedName>
        <fullName evidence="1">Uncharacterized protein</fullName>
    </submittedName>
</protein>
<organism evidence="1 2">
    <name type="scientific">Aedes albopictus</name>
    <name type="common">Asian tiger mosquito</name>
    <name type="synonym">Stegomyia albopicta</name>
    <dbReference type="NCBI Taxonomy" id="7160"/>
    <lineage>
        <taxon>Eukaryota</taxon>
        <taxon>Metazoa</taxon>
        <taxon>Ecdysozoa</taxon>
        <taxon>Arthropoda</taxon>
        <taxon>Hexapoda</taxon>
        <taxon>Insecta</taxon>
        <taxon>Pterygota</taxon>
        <taxon>Neoptera</taxon>
        <taxon>Endopterygota</taxon>
        <taxon>Diptera</taxon>
        <taxon>Nematocera</taxon>
        <taxon>Culicoidea</taxon>
        <taxon>Culicidae</taxon>
        <taxon>Culicinae</taxon>
        <taxon>Aedini</taxon>
        <taxon>Aedes</taxon>
        <taxon>Stegomyia</taxon>
    </lineage>
</organism>